<gene>
    <name evidence="2" type="ORF">chiPu_0001593</name>
</gene>
<accession>A0A401RYK8</accession>
<evidence type="ECO:0000313" key="3">
    <source>
        <dbReference type="Proteomes" id="UP000287033"/>
    </source>
</evidence>
<sequence length="119" mass="13218">MNGGCNRLLLGLFWLLYNRFDTYQTPLYVAVRRTLESAEAVSVIFHGRWCWGALSFCTVLGLDKAATDRQSAPIGGLLKLHSEPIGKDSSSNSDISACTVLFKIRYAEELRNLPPPTII</sequence>
<dbReference type="EMBL" id="BEZZ01000024">
    <property type="protein sequence ID" value="GCC23199.1"/>
    <property type="molecule type" value="Genomic_DNA"/>
</dbReference>
<name>A0A401RYK8_CHIPU</name>
<feature type="signal peptide" evidence="1">
    <location>
        <begin position="1"/>
        <end position="24"/>
    </location>
</feature>
<keyword evidence="1" id="KW-0732">Signal</keyword>
<protein>
    <submittedName>
        <fullName evidence="2">Uncharacterized protein</fullName>
    </submittedName>
</protein>
<dbReference type="Proteomes" id="UP000287033">
    <property type="component" value="Unassembled WGS sequence"/>
</dbReference>
<organism evidence="2 3">
    <name type="scientific">Chiloscyllium punctatum</name>
    <name type="common">Brownbanded bambooshark</name>
    <name type="synonym">Hemiscyllium punctatum</name>
    <dbReference type="NCBI Taxonomy" id="137246"/>
    <lineage>
        <taxon>Eukaryota</taxon>
        <taxon>Metazoa</taxon>
        <taxon>Chordata</taxon>
        <taxon>Craniata</taxon>
        <taxon>Vertebrata</taxon>
        <taxon>Chondrichthyes</taxon>
        <taxon>Elasmobranchii</taxon>
        <taxon>Galeomorphii</taxon>
        <taxon>Galeoidea</taxon>
        <taxon>Orectolobiformes</taxon>
        <taxon>Hemiscylliidae</taxon>
        <taxon>Chiloscyllium</taxon>
    </lineage>
</organism>
<evidence type="ECO:0000313" key="2">
    <source>
        <dbReference type="EMBL" id="GCC23199.1"/>
    </source>
</evidence>
<dbReference type="AlphaFoldDB" id="A0A401RYK8"/>
<proteinExistence type="predicted"/>
<reference evidence="2 3" key="1">
    <citation type="journal article" date="2018" name="Nat. Ecol. Evol.">
        <title>Shark genomes provide insights into elasmobranch evolution and the origin of vertebrates.</title>
        <authorList>
            <person name="Hara Y"/>
            <person name="Yamaguchi K"/>
            <person name="Onimaru K"/>
            <person name="Kadota M"/>
            <person name="Koyanagi M"/>
            <person name="Keeley SD"/>
            <person name="Tatsumi K"/>
            <person name="Tanaka K"/>
            <person name="Motone F"/>
            <person name="Kageyama Y"/>
            <person name="Nozu R"/>
            <person name="Adachi N"/>
            <person name="Nishimura O"/>
            <person name="Nakagawa R"/>
            <person name="Tanegashima C"/>
            <person name="Kiyatake I"/>
            <person name="Matsumoto R"/>
            <person name="Murakumo K"/>
            <person name="Nishida K"/>
            <person name="Terakita A"/>
            <person name="Kuratani S"/>
            <person name="Sato K"/>
            <person name="Hyodo S Kuraku.S."/>
        </authorList>
    </citation>
    <scope>NUCLEOTIDE SEQUENCE [LARGE SCALE GENOMIC DNA]</scope>
</reference>
<evidence type="ECO:0000256" key="1">
    <source>
        <dbReference type="SAM" id="SignalP"/>
    </source>
</evidence>
<feature type="chain" id="PRO_5018994144" evidence="1">
    <location>
        <begin position="25"/>
        <end position="119"/>
    </location>
</feature>
<keyword evidence="3" id="KW-1185">Reference proteome</keyword>
<comment type="caution">
    <text evidence="2">The sequence shown here is derived from an EMBL/GenBank/DDBJ whole genome shotgun (WGS) entry which is preliminary data.</text>
</comment>